<keyword evidence="2" id="KW-1185">Reference proteome</keyword>
<dbReference type="InterPro" id="IPR010133">
    <property type="entry name" value="Bacteriocin_signal_seq"/>
</dbReference>
<accession>A0A7W9KPS2</accession>
<protein>
    <submittedName>
        <fullName evidence="1">Bacteriocin-like protein</fullName>
    </submittedName>
</protein>
<evidence type="ECO:0000313" key="1">
    <source>
        <dbReference type="EMBL" id="MBB5896503.1"/>
    </source>
</evidence>
<dbReference type="RefSeq" id="WP_184868146.1">
    <property type="nucleotide sequence ID" value="NZ_BAAAWY010000016.1"/>
</dbReference>
<gene>
    <name evidence="1" type="ORF">BJ998_007699</name>
</gene>
<dbReference type="Proteomes" id="UP000585638">
    <property type="component" value="Unassembled WGS sequence"/>
</dbReference>
<sequence>MDNSEVLDIQELSDEMLAEIVGGSGLTINSCI</sequence>
<proteinExistence type="predicted"/>
<dbReference type="EMBL" id="JACHIR010000001">
    <property type="protein sequence ID" value="MBB5896503.1"/>
    <property type="molecule type" value="Genomic_DNA"/>
</dbReference>
<comment type="caution">
    <text evidence="1">The sequence shown here is derived from an EMBL/GenBank/DDBJ whole genome shotgun (WGS) entry which is preliminary data.</text>
</comment>
<evidence type="ECO:0000313" key="2">
    <source>
        <dbReference type="Proteomes" id="UP000585638"/>
    </source>
</evidence>
<organism evidence="1 2">
    <name type="scientific">Kutzneria kofuensis</name>
    <dbReference type="NCBI Taxonomy" id="103725"/>
    <lineage>
        <taxon>Bacteria</taxon>
        <taxon>Bacillati</taxon>
        <taxon>Actinomycetota</taxon>
        <taxon>Actinomycetes</taxon>
        <taxon>Pseudonocardiales</taxon>
        <taxon>Pseudonocardiaceae</taxon>
        <taxon>Kutzneria</taxon>
    </lineage>
</organism>
<dbReference type="AlphaFoldDB" id="A0A7W9KPS2"/>
<reference evidence="1 2" key="1">
    <citation type="submission" date="2020-08" db="EMBL/GenBank/DDBJ databases">
        <title>Sequencing the genomes of 1000 actinobacteria strains.</title>
        <authorList>
            <person name="Klenk H.-P."/>
        </authorList>
    </citation>
    <scope>NUCLEOTIDE SEQUENCE [LARGE SCALE GENOMIC DNA]</scope>
    <source>
        <strain evidence="1 2">DSM 43851</strain>
    </source>
</reference>
<name>A0A7W9KPS2_9PSEU</name>
<dbReference type="NCBIfam" id="TIGR01847">
    <property type="entry name" value="bacteriocin_sig"/>
    <property type="match status" value="1"/>
</dbReference>